<dbReference type="Pfam" id="PF00583">
    <property type="entry name" value="Acetyltransf_1"/>
    <property type="match status" value="1"/>
</dbReference>
<dbReference type="Proteomes" id="UP000005387">
    <property type="component" value="Unassembled WGS sequence"/>
</dbReference>
<accession>E0IFV8</accession>
<evidence type="ECO:0000313" key="4">
    <source>
        <dbReference type="EMBL" id="EFM08538.1"/>
    </source>
</evidence>
<protein>
    <submittedName>
        <fullName evidence="4">GCN5-related N-acetyltransferase</fullName>
    </submittedName>
</protein>
<dbReference type="EMBL" id="AEDD01000015">
    <property type="protein sequence ID" value="EFM08538.1"/>
    <property type="molecule type" value="Genomic_DNA"/>
</dbReference>
<evidence type="ECO:0000313" key="5">
    <source>
        <dbReference type="Proteomes" id="UP000005387"/>
    </source>
</evidence>
<name>E0IFV8_9BACL</name>
<dbReference type="Gene3D" id="3.40.630.30">
    <property type="match status" value="1"/>
</dbReference>
<gene>
    <name evidence="4" type="ORF">PaecuDRAFT_4549</name>
</gene>
<evidence type="ECO:0000256" key="1">
    <source>
        <dbReference type="ARBA" id="ARBA00022679"/>
    </source>
</evidence>
<dbReference type="InterPro" id="IPR016181">
    <property type="entry name" value="Acyl_CoA_acyltransferase"/>
</dbReference>
<dbReference type="PROSITE" id="PS51186">
    <property type="entry name" value="GNAT"/>
    <property type="match status" value="1"/>
</dbReference>
<dbReference type="GO" id="GO:0016747">
    <property type="term" value="F:acyltransferase activity, transferring groups other than amino-acyl groups"/>
    <property type="evidence" value="ECO:0007669"/>
    <property type="project" value="InterPro"/>
</dbReference>
<dbReference type="PANTHER" id="PTHR43877:SF5">
    <property type="entry name" value="BLL8307 PROTEIN"/>
    <property type="match status" value="1"/>
</dbReference>
<keyword evidence="1 4" id="KW-0808">Transferase</keyword>
<reference evidence="4 5" key="1">
    <citation type="submission" date="2010-07" db="EMBL/GenBank/DDBJ databases">
        <title>The draft genome of Paenibacillus curdlanolyticus YK9.</title>
        <authorList>
            <consortium name="US DOE Joint Genome Institute (JGI-PGF)"/>
            <person name="Lucas S."/>
            <person name="Copeland A."/>
            <person name="Lapidus A."/>
            <person name="Cheng J.-F."/>
            <person name="Bruce D."/>
            <person name="Goodwin L."/>
            <person name="Pitluck S."/>
            <person name="Land M.L."/>
            <person name="Hauser L."/>
            <person name="Chang Y.-J."/>
            <person name="Jeffries C."/>
            <person name="Anderson I.J."/>
            <person name="Johnson E."/>
            <person name="Loganathan U."/>
            <person name="Mulhopadhyay B."/>
            <person name="Kyrpides N."/>
            <person name="Woyke T.J."/>
        </authorList>
    </citation>
    <scope>NUCLEOTIDE SEQUENCE [LARGE SCALE GENOMIC DNA]</scope>
    <source>
        <strain evidence="4 5">YK9</strain>
    </source>
</reference>
<dbReference type="InterPro" id="IPR050832">
    <property type="entry name" value="Bact_Acetyltransf"/>
</dbReference>
<dbReference type="AlphaFoldDB" id="E0IFV8"/>
<organism evidence="4 5">
    <name type="scientific">Paenibacillus curdlanolyticus YK9</name>
    <dbReference type="NCBI Taxonomy" id="717606"/>
    <lineage>
        <taxon>Bacteria</taxon>
        <taxon>Bacillati</taxon>
        <taxon>Bacillota</taxon>
        <taxon>Bacilli</taxon>
        <taxon>Bacillales</taxon>
        <taxon>Paenibacillaceae</taxon>
        <taxon>Paenibacillus</taxon>
    </lineage>
</organism>
<evidence type="ECO:0000256" key="2">
    <source>
        <dbReference type="ARBA" id="ARBA00023315"/>
    </source>
</evidence>
<evidence type="ECO:0000259" key="3">
    <source>
        <dbReference type="PROSITE" id="PS51186"/>
    </source>
</evidence>
<dbReference type="eggNOG" id="COG0454">
    <property type="taxonomic scope" value="Bacteria"/>
</dbReference>
<dbReference type="SUPFAM" id="SSF55729">
    <property type="entry name" value="Acyl-CoA N-acyltransferases (Nat)"/>
    <property type="match status" value="1"/>
</dbReference>
<sequence>MHEDTPPESVYALGIEELKKPGITFWSAWEGDDIMGCGAIKELDSTHGELKSMRTSAAHLRKGVAKHILERILQEAKERGYKRVSLETGSLPSFKPATKLYENFGFHYCGPFADYPESPYSLFMTKEL</sequence>
<dbReference type="InterPro" id="IPR000182">
    <property type="entry name" value="GNAT_dom"/>
</dbReference>
<dbReference type="PANTHER" id="PTHR43877">
    <property type="entry name" value="AMINOALKYLPHOSPHONATE N-ACETYLTRANSFERASE-RELATED-RELATED"/>
    <property type="match status" value="1"/>
</dbReference>
<keyword evidence="2" id="KW-0012">Acyltransferase</keyword>
<dbReference type="STRING" id="717606.PaecuDRAFT_4549"/>
<feature type="domain" description="N-acetyltransferase" evidence="3">
    <location>
        <begin position="1"/>
        <end position="128"/>
    </location>
</feature>
<dbReference type="CDD" id="cd04301">
    <property type="entry name" value="NAT_SF"/>
    <property type="match status" value="1"/>
</dbReference>
<proteinExistence type="predicted"/>
<keyword evidence="5" id="KW-1185">Reference proteome</keyword>